<reference evidence="7 8" key="1">
    <citation type="submission" date="2019-11" db="EMBL/GenBank/DDBJ databases">
        <title>Draft genome sequences of five Paenibacillus species of dairy origin.</title>
        <authorList>
            <person name="Olajide A.M."/>
            <person name="Chen S."/>
            <person name="Lapointe G."/>
        </authorList>
    </citation>
    <scope>NUCLEOTIDE SEQUENCE [LARGE SCALE GENOMIC DNA]</scope>
    <source>
        <strain evidence="7 8">3CS1</strain>
    </source>
</reference>
<name>A0ABW9T8L9_9BACL</name>
<protein>
    <submittedName>
        <fullName evidence="7">Holin</fullName>
    </submittedName>
</protein>
<sequence length="161" mass="17819">MDKWKAFTGGAGAVLVPAFEFFYGPGDIVLLTMLALLFFIVLDWMSGVSAAKKDASYASRYGIDGVIRTFFMLLLPAGGHLLDKIFGLPGFVFGTLAFGTLYHVIQSMTANTIRAGWSDWVPLPVLNLLIKWVKSELDQKIQRAESRKVVKEVPRNETGMD</sequence>
<proteinExistence type="inferred from homology"/>
<evidence type="ECO:0000256" key="5">
    <source>
        <dbReference type="ARBA" id="ARBA00023600"/>
    </source>
</evidence>
<feature type="transmembrane region" description="Helical" evidence="6">
    <location>
        <begin position="85"/>
        <end position="105"/>
    </location>
</feature>
<evidence type="ECO:0000256" key="3">
    <source>
        <dbReference type="ARBA" id="ARBA00022989"/>
    </source>
</evidence>
<evidence type="ECO:0000256" key="6">
    <source>
        <dbReference type="SAM" id="Phobius"/>
    </source>
</evidence>
<keyword evidence="4 6" id="KW-0472">Membrane</keyword>
<evidence type="ECO:0000313" key="8">
    <source>
        <dbReference type="Proteomes" id="UP000435177"/>
    </source>
</evidence>
<keyword evidence="2 6" id="KW-0812">Transmembrane</keyword>
<evidence type="ECO:0000313" key="7">
    <source>
        <dbReference type="EMBL" id="MUG68629.1"/>
    </source>
</evidence>
<comment type="subcellular location">
    <subcellularLocation>
        <location evidence="1">Membrane</location>
        <topology evidence="1">Multi-pass membrane protein</topology>
    </subcellularLocation>
</comment>
<comment type="similarity">
    <text evidence="5">Belongs to the bacteriophage holin family. Cp-1 holin subfamily.</text>
</comment>
<accession>A0ABW9T8L9</accession>
<evidence type="ECO:0000256" key="2">
    <source>
        <dbReference type="ARBA" id="ARBA00022692"/>
    </source>
</evidence>
<evidence type="ECO:0000256" key="4">
    <source>
        <dbReference type="ARBA" id="ARBA00023136"/>
    </source>
</evidence>
<dbReference type="Pfam" id="PF05105">
    <property type="entry name" value="Phage_holin_4_1"/>
    <property type="match status" value="1"/>
</dbReference>
<feature type="transmembrane region" description="Helical" evidence="6">
    <location>
        <begin position="28"/>
        <end position="49"/>
    </location>
</feature>
<keyword evidence="3 6" id="KW-1133">Transmembrane helix</keyword>
<evidence type="ECO:0000256" key="1">
    <source>
        <dbReference type="ARBA" id="ARBA00004141"/>
    </source>
</evidence>
<comment type="caution">
    <text evidence="7">The sequence shown here is derived from an EMBL/GenBank/DDBJ whole genome shotgun (WGS) entry which is preliminary data.</text>
</comment>
<dbReference type="EMBL" id="WOAA01000031">
    <property type="protein sequence ID" value="MUG68629.1"/>
    <property type="molecule type" value="Genomic_DNA"/>
</dbReference>
<dbReference type="Proteomes" id="UP000435177">
    <property type="component" value="Unassembled WGS sequence"/>
</dbReference>
<dbReference type="RefSeq" id="WP_155618997.1">
    <property type="nucleotide sequence ID" value="NZ_WOAA01000031.1"/>
</dbReference>
<gene>
    <name evidence="7" type="ORF">GNP94_21905</name>
</gene>
<organism evidence="7 8">
    <name type="scientific">Paenibacillus campinasensis</name>
    <dbReference type="NCBI Taxonomy" id="66347"/>
    <lineage>
        <taxon>Bacteria</taxon>
        <taxon>Bacillati</taxon>
        <taxon>Bacillota</taxon>
        <taxon>Bacilli</taxon>
        <taxon>Bacillales</taxon>
        <taxon>Paenibacillaceae</taxon>
        <taxon>Paenibacillus</taxon>
    </lineage>
</organism>
<keyword evidence="8" id="KW-1185">Reference proteome</keyword>
<feature type="transmembrane region" description="Helical" evidence="6">
    <location>
        <begin position="61"/>
        <end position="79"/>
    </location>
</feature>
<dbReference type="InterPro" id="IPR006480">
    <property type="entry name" value="Phage_holin_4_1"/>
</dbReference>